<evidence type="ECO:0000313" key="9">
    <source>
        <dbReference type="EMBL" id="ESO85964.1"/>
    </source>
</evidence>
<evidence type="ECO:0000259" key="8">
    <source>
        <dbReference type="PROSITE" id="PS51110"/>
    </source>
</evidence>
<dbReference type="SUPFAM" id="SSF52833">
    <property type="entry name" value="Thioredoxin-like"/>
    <property type="match status" value="1"/>
</dbReference>
<evidence type="ECO:0000256" key="3">
    <source>
        <dbReference type="ARBA" id="ARBA00022525"/>
    </source>
</evidence>
<protein>
    <recommendedName>
        <fullName evidence="8">Saposin A-type domain-containing protein</fullName>
    </recommendedName>
</protein>
<feature type="chain" id="PRO_5004716807" description="Saposin A-type domain-containing protein" evidence="7">
    <location>
        <begin position="21"/>
        <end position="257"/>
    </location>
</feature>
<dbReference type="InterPro" id="IPR004911">
    <property type="entry name" value="Interferon-induced_GILT"/>
</dbReference>
<dbReference type="Pfam" id="PF02199">
    <property type="entry name" value="SapA"/>
    <property type="match status" value="1"/>
</dbReference>
<keyword evidence="6" id="KW-0325">Glycoprotein</keyword>
<dbReference type="EMBL" id="KB203188">
    <property type="protein sequence ID" value="ESO85964.1"/>
    <property type="molecule type" value="Genomic_DNA"/>
</dbReference>
<dbReference type="InterPro" id="IPR003119">
    <property type="entry name" value="SAP_A"/>
</dbReference>
<evidence type="ECO:0000256" key="1">
    <source>
        <dbReference type="ARBA" id="ARBA00004613"/>
    </source>
</evidence>
<keyword evidence="3" id="KW-0964">Secreted</keyword>
<sequence>MNIWIVSTVCLIFTLSSVSAKNNKCNFPPDLWCSSEEIAASCQVTQQCSETSWLLKEKTGPVNFTLYYESLCPDCQQFIRFMLYPTYQKISSIMNLTLVPYGNARESRESSGRYKYDCQHGPQECVGNLIDTCSIYYLKIVEKYFPYIHCMEISQSDPLQAAKQCAQQFTVPLDKILSCANSSLGNSLEHEMAKKTDSLRPQHQYVPWVTLNGVHNEKIQNEAQNNLVKLICKTYQGAKKPEACNEFKVKKTNRCYK</sequence>
<dbReference type="GeneID" id="20249887"/>
<dbReference type="STRING" id="225164.V4BAI1"/>
<dbReference type="HOGENOM" id="CLU_066886_0_0_1"/>
<evidence type="ECO:0000313" key="10">
    <source>
        <dbReference type="Proteomes" id="UP000030746"/>
    </source>
</evidence>
<name>V4BAI1_LOTGI</name>
<dbReference type="GO" id="GO:0016671">
    <property type="term" value="F:oxidoreductase activity, acting on a sulfur group of donors, disulfide as acceptor"/>
    <property type="evidence" value="ECO:0007669"/>
    <property type="project" value="InterPro"/>
</dbReference>
<keyword evidence="4 7" id="KW-0732">Signal</keyword>
<dbReference type="CTD" id="20249887"/>
<dbReference type="PROSITE" id="PS51110">
    <property type="entry name" value="SAP_A"/>
    <property type="match status" value="1"/>
</dbReference>
<dbReference type="InterPro" id="IPR036249">
    <property type="entry name" value="Thioredoxin-like_sf"/>
</dbReference>
<organism evidence="9 10">
    <name type="scientific">Lottia gigantea</name>
    <name type="common">Giant owl limpet</name>
    <dbReference type="NCBI Taxonomy" id="225164"/>
    <lineage>
        <taxon>Eukaryota</taxon>
        <taxon>Metazoa</taxon>
        <taxon>Spiralia</taxon>
        <taxon>Lophotrochozoa</taxon>
        <taxon>Mollusca</taxon>
        <taxon>Gastropoda</taxon>
        <taxon>Patellogastropoda</taxon>
        <taxon>Lottioidea</taxon>
        <taxon>Lottiidae</taxon>
        <taxon>Lottia</taxon>
    </lineage>
</organism>
<gene>
    <name evidence="9" type="ORF">LOTGIDRAFT_235566</name>
</gene>
<comment type="similarity">
    <text evidence="2">Belongs to the GILT family.</text>
</comment>
<evidence type="ECO:0000256" key="6">
    <source>
        <dbReference type="ARBA" id="ARBA00023180"/>
    </source>
</evidence>
<dbReference type="Proteomes" id="UP000030746">
    <property type="component" value="Unassembled WGS sequence"/>
</dbReference>
<proteinExistence type="inferred from homology"/>
<dbReference type="RefSeq" id="XP_009063220.1">
    <property type="nucleotide sequence ID" value="XM_009064972.1"/>
</dbReference>
<evidence type="ECO:0000256" key="4">
    <source>
        <dbReference type="ARBA" id="ARBA00022729"/>
    </source>
</evidence>
<feature type="signal peptide" evidence="7">
    <location>
        <begin position="1"/>
        <end position="20"/>
    </location>
</feature>
<feature type="domain" description="Saposin A-type" evidence="8">
    <location>
        <begin position="18"/>
        <end position="58"/>
    </location>
</feature>
<evidence type="ECO:0000256" key="2">
    <source>
        <dbReference type="ARBA" id="ARBA00005679"/>
    </source>
</evidence>
<comment type="subcellular location">
    <subcellularLocation>
        <location evidence="1">Secreted</location>
    </subcellularLocation>
</comment>
<keyword evidence="5" id="KW-1015">Disulfide bond</keyword>
<reference evidence="9 10" key="1">
    <citation type="journal article" date="2013" name="Nature">
        <title>Insights into bilaterian evolution from three spiralian genomes.</title>
        <authorList>
            <person name="Simakov O."/>
            <person name="Marletaz F."/>
            <person name="Cho S.J."/>
            <person name="Edsinger-Gonzales E."/>
            <person name="Havlak P."/>
            <person name="Hellsten U."/>
            <person name="Kuo D.H."/>
            <person name="Larsson T."/>
            <person name="Lv J."/>
            <person name="Arendt D."/>
            <person name="Savage R."/>
            <person name="Osoegawa K."/>
            <person name="de Jong P."/>
            <person name="Grimwood J."/>
            <person name="Chapman J.A."/>
            <person name="Shapiro H."/>
            <person name="Aerts A."/>
            <person name="Otillar R.P."/>
            <person name="Terry A.Y."/>
            <person name="Boore J.L."/>
            <person name="Grigoriev I.V."/>
            <person name="Lindberg D.R."/>
            <person name="Seaver E.C."/>
            <person name="Weisblat D.A."/>
            <person name="Putnam N.H."/>
            <person name="Rokhsar D.S."/>
        </authorList>
    </citation>
    <scope>NUCLEOTIDE SEQUENCE [LARGE SCALE GENOMIC DNA]</scope>
</reference>
<dbReference type="OrthoDB" id="958254at2759"/>
<evidence type="ECO:0000256" key="7">
    <source>
        <dbReference type="SAM" id="SignalP"/>
    </source>
</evidence>
<dbReference type="PANTHER" id="PTHR13234">
    <property type="entry name" value="GAMMA-INTERFERON INDUCIBLE LYSOSOMAL THIOL REDUCTASE GILT"/>
    <property type="match status" value="1"/>
</dbReference>
<dbReference type="Pfam" id="PF03227">
    <property type="entry name" value="GILT"/>
    <property type="match status" value="1"/>
</dbReference>
<dbReference type="AlphaFoldDB" id="V4BAI1"/>
<accession>V4BAI1</accession>
<dbReference type="GO" id="GO:0005576">
    <property type="term" value="C:extracellular region"/>
    <property type="evidence" value="ECO:0007669"/>
    <property type="project" value="UniProtKB-SubCell"/>
</dbReference>
<dbReference type="OMA" id="NSAKACT"/>
<evidence type="ECO:0000256" key="5">
    <source>
        <dbReference type="ARBA" id="ARBA00023157"/>
    </source>
</evidence>
<keyword evidence="10" id="KW-1185">Reference proteome</keyword>
<dbReference type="KEGG" id="lgi:LOTGIDRAFT_235566"/>
<dbReference type="PANTHER" id="PTHR13234:SF8">
    <property type="entry name" value="GAMMA-INTERFERON-INDUCIBLE LYSOSOMAL THIOL REDUCTASE"/>
    <property type="match status" value="1"/>
</dbReference>